<keyword evidence="2" id="KW-1185">Reference proteome</keyword>
<dbReference type="RefSeq" id="WP_022216558.1">
    <property type="nucleotide sequence ID" value="NZ_JBBNGJ010000001.1"/>
</dbReference>
<dbReference type="Proteomes" id="UP001494672">
    <property type="component" value="Unassembled WGS sequence"/>
</dbReference>
<evidence type="ECO:0000313" key="1">
    <source>
        <dbReference type="EMBL" id="MEQ2591672.1"/>
    </source>
</evidence>
<organism evidence="1 2">
    <name type="scientific">Coprococcus aceti</name>
    <dbReference type="NCBI Taxonomy" id="2981786"/>
    <lineage>
        <taxon>Bacteria</taxon>
        <taxon>Bacillati</taxon>
        <taxon>Bacillota</taxon>
        <taxon>Clostridia</taxon>
        <taxon>Lachnospirales</taxon>
        <taxon>Lachnospiraceae</taxon>
        <taxon>Coprococcus</taxon>
    </lineage>
</organism>
<comment type="caution">
    <text evidence="1">The sequence shown here is derived from an EMBL/GenBank/DDBJ whole genome shotgun (WGS) entry which is preliminary data.</text>
</comment>
<gene>
    <name evidence="1" type="ORF">AAAU18_01925</name>
</gene>
<proteinExistence type="predicted"/>
<protein>
    <submittedName>
        <fullName evidence="1">Uncharacterized protein</fullName>
    </submittedName>
</protein>
<name>A0ABV1I634_9FIRM</name>
<accession>A0ABV1I634</accession>
<sequence length="349" mass="40896">MKFENCKEYCSLKNNKENIRKLMKEFDCEASGKSNLIRPLVTDENGRFDEEKAEKLITELVEDMDRYGYRYKMWLGHITAENALPEQKSFCRYVRMYLYLAIRMSLLDFSQYGFLMDNLPNGSFDNLLSGCIDFESNNDKDTLLFEYIVDGWIGDAGIISWCVFAFDYSHPDNKPDWMSDKVYKRMQEIEEEMLEDLDSNDMEELNDMEDMEDVEDLGDMDDFDIDDIDIVEPIYDNLDADEFVDEGFLQDGHDADESKTIVSVCDQMEDSDKVCSCFASFWDMIYSDEVPYSYLSQMRKAVEGMLDTYMWDHGLSIYSSMDSLKRSKLYLEKAAEKTAYLNAQRKNQL</sequence>
<dbReference type="EMBL" id="JBBNGJ010000001">
    <property type="protein sequence ID" value="MEQ2591672.1"/>
    <property type="molecule type" value="Genomic_DNA"/>
</dbReference>
<evidence type="ECO:0000313" key="2">
    <source>
        <dbReference type="Proteomes" id="UP001494672"/>
    </source>
</evidence>
<reference evidence="1 2" key="1">
    <citation type="submission" date="2024-04" db="EMBL/GenBank/DDBJ databases">
        <title>Human intestinal bacterial collection.</title>
        <authorList>
            <person name="Pauvert C."/>
            <person name="Hitch T.C.A."/>
            <person name="Clavel T."/>
        </authorList>
    </citation>
    <scope>NUCLEOTIDE SEQUENCE [LARGE SCALE GENOMIC DNA]</scope>
    <source>
        <strain evidence="1 2">CLA-AA-H181</strain>
    </source>
</reference>